<dbReference type="CDD" id="cd04301">
    <property type="entry name" value="NAT_SF"/>
    <property type="match status" value="1"/>
</dbReference>
<evidence type="ECO:0000313" key="4">
    <source>
        <dbReference type="EMBL" id="NJP38993.1"/>
    </source>
</evidence>
<feature type="domain" description="N-acetyltransferase" evidence="3">
    <location>
        <begin position="13"/>
        <end position="160"/>
    </location>
</feature>
<reference evidence="4 5" key="1">
    <citation type="submission" date="2020-03" db="EMBL/GenBank/DDBJ databases">
        <title>Assessment of the enzymatic potential of alkaline-tolerant lipase obtained from Bacillus luteus H11 (technogenic soil) for the bioremediation of saline soils contaminated with petroleum substances.</title>
        <authorList>
            <person name="Kalwasinska A."/>
        </authorList>
    </citation>
    <scope>NUCLEOTIDE SEQUENCE [LARGE SCALE GENOMIC DNA]</scope>
    <source>
        <strain evidence="4 5">H11</strain>
    </source>
</reference>
<name>A0A969TUR7_9BACI</name>
<gene>
    <name evidence="4" type="ORF">HCN83_15600</name>
</gene>
<evidence type="ECO:0000259" key="3">
    <source>
        <dbReference type="PROSITE" id="PS51186"/>
    </source>
</evidence>
<dbReference type="Pfam" id="PF13673">
    <property type="entry name" value="Acetyltransf_10"/>
    <property type="match status" value="1"/>
</dbReference>
<evidence type="ECO:0000256" key="1">
    <source>
        <dbReference type="ARBA" id="ARBA00022679"/>
    </source>
</evidence>
<dbReference type="GO" id="GO:0016747">
    <property type="term" value="F:acyltransferase activity, transferring groups other than amino-acyl groups"/>
    <property type="evidence" value="ECO:0007669"/>
    <property type="project" value="InterPro"/>
</dbReference>
<dbReference type="Proteomes" id="UP000752012">
    <property type="component" value="Unassembled WGS sequence"/>
</dbReference>
<dbReference type="EMBL" id="JAATHJ010000035">
    <property type="protein sequence ID" value="NJP38993.1"/>
    <property type="molecule type" value="Genomic_DNA"/>
</dbReference>
<dbReference type="InterPro" id="IPR000182">
    <property type="entry name" value="GNAT_dom"/>
</dbReference>
<organism evidence="4 5">
    <name type="scientific">Alkalicoccus luteus</name>
    <dbReference type="NCBI Taxonomy" id="1237094"/>
    <lineage>
        <taxon>Bacteria</taxon>
        <taxon>Bacillati</taxon>
        <taxon>Bacillota</taxon>
        <taxon>Bacilli</taxon>
        <taxon>Bacillales</taxon>
        <taxon>Bacillaceae</taxon>
        <taxon>Alkalicoccus</taxon>
    </lineage>
</organism>
<dbReference type="RefSeq" id="WP_168008996.1">
    <property type="nucleotide sequence ID" value="NZ_JAATHJ010000035.1"/>
</dbReference>
<evidence type="ECO:0000313" key="5">
    <source>
        <dbReference type="Proteomes" id="UP000752012"/>
    </source>
</evidence>
<proteinExistence type="predicted"/>
<sequence length="164" mass="18827">MSKRLKDHMVEDVNIRQATKEDSFALTELALMSKASWGYSNDFLEACKADLTVKESDILTKITYVIEDRKQIAGFYVLSIVNQELEALFVHPDYMGKGIGRLLWQEALEQSKKHGLDSFNIYSDPYAENFYIKMGADRIGFAESKVFPERKLPLLKYELNKADS</sequence>
<evidence type="ECO:0000256" key="2">
    <source>
        <dbReference type="ARBA" id="ARBA00023315"/>
    </source>
</evidence>
<dbReference type="InterPro" id="IPR050832">
    <property type="entry name" value="Bact_Acetyltransf"/>
</dbReference>
<dbReference type="PROSITE" id="PS51186">
    <property type="entry name" value="GNAT"/>
    <property type="match status" value="1"/>
</dbReference>
<keyword evidence="2" id="KW-0012">Acyltransferase</keyword>
<dbReference type="Gene3D" id="3.40.630.30">
    <property type="match status" value="1"/>
</dbReference>
<dbReference type="InterPro" id="IPR016181">
    <property type="entry name" value="Acyl_CoA_acyltransferase"/>
</dbReference>
<keyword evidence="1" id="KW-0808">Transferase</keyword>
<dbReference type="SUPFAM" id="SSF55729">
    <property type="entry name" value="Acyl-CoA N-acyltransferases (Nat)"/>
    <property type="match status" value="1"/>
</dbReference>
<accession>A0A969TUR7</accession>
<dbReference type="PANTHER" id="PTHR43877">
    <property type="entry name" value="AMINOALKYLPHOSPHONATE N-ACETYLTRANSFERASE-RELATED-RELATED"/>
    <property type="match status" value="1"/>
</dbReference>
<protein>
    <submittedName>
        <fullName evidence="4">GNAT family N-acetyltransferase</fullName>
    </submittedName>
</protein>
<keyword evidence="5" id="KW-1185">Reference proteome</keyword>
<dbReference type="AlphaFoldDB" id="A0A969TUR7"/>
<comment type="caution">
    <text evidence="4">The sequence shown here is derived from an EMBL/GenBank/DDBJ whole genome shotgun (WGS) entry which is preliminary data.</text>
</comment>